<dbReference type="InterPro" id="IPR036291">
    <property type="entry name" value="NAD(P)-bd_dom_sf"/>
</dbReference>
<evidence type="ECO:0000256" key="1">
    <source>
        <dbReference type="ARBA" id="ARBA00023002"/>
    </source>
</evidence>
<dbReference type="AlphaFoldDB" id="A0A7H4M9P0"/>
<dbReference type="GO" id="GO:0008743">
    <property type="term" value="F:L-threonine 3-dehydrogenase activity"/>
    <property type="evidence" value="ECO:0007669"/>
    <property type="project" value="UniProtKB-EC"/>
</dbReference>
<dbReference type="PANTHER" id="PTHR43401:SF2">
    <property type="entry name" value="L-THREONINE 3-DEHYDROGENASE"/>
    <property type="match status" value="1"/>
</dbReference>
<gene>
    <name evidence="2" type="primary">tdh_1</name>
    <name evidence="2" type="ORF">NCTC9177_00817</name>
</gene>
<comment type="caution">
    <text evidence="2">The sequence shown here is derived from an EMBL/GenBank/DDBJ whole genome shotgun (WGS) entry which is preliminary data.</text>
</comment>
<dbReference type="SUPFAM" id="SSF51735">
    <property type="entry name" value="NAD(P)-binding Rossmann-fold domains"/>
    <property type="match status" value="1"/>
</dbReference>
<keyword evidence="1 2" id="KW-0560">Oxidoreductase</keyword>
<name>A0A7H4M9P0_KLEVA</name>
<dbReference type="Proteomes" id="UP000254545">
    <property type="component" value="Unassembled WGS sequence"/>
</dbReference>
<reference evidence="2 3" key="1">
    <citation type="submission" date="2018-06" db="EMBL/GenBank/DDBJ databases">
        <authorList>
            <consortium name="Pathogen Informatics"/>
            <person name="Doyle S."/>
        </authorList>
    </citation>
    <scope>NUCLEOTIDE SEQUENCE [LARGE SCALE GENOMIC DNA]</scope>
    <source>
        <strain evidence="2 3">NCTC9177</strain>
    </source>
</reference>
<sequence length="89" mass="10123">MLDTMNHGGRIAMLGIPPSDMSIDWTKVIFKGLFIKGIYGREMFETWYKMAALIQSGLDLSPIITHRFGMMISRKVLTRCAPASPVKWF</sequence>
<dbReference type="Gene3D" id="3.40.50.720">
    <property type="entry name" value="NAD(P)-binding Rossmann-like Domain"/>
    <property type="match status" value="1"/>
</dbReference>
<proteinExistence type="predicted"/>
<accession>A0A7H4M9P0</accession>
<dbReference type="EC" id="1.1.1.103" evidence="2"/>
<dbReference type="EMBL" id="UGKR01000003">
    <property type="protein sequence ID" value="STS87040.1"/>
    <property type="molecule type" value="Genomic_DNA"/>
</dbReference>
<protein>
    <submittedName>
        <fullName evidence="2">L-threonine 3-dehydrogenase</fullName>
        <ecNumber evidence="2">1.1.1.103</ecNumber>
    </submittedName>
</protein>
<dbReference type="InterPro" id="IPR050129">
    <property type="entry name" value="Zn_alcohol_dh"/>
</dbReference>
<evidence type="ECO:0000313" key="3">
    <source>
        <dbReference type="Proteomes" id="UP000254545"/>
    </source>
</evidence>
<evidence type="ECO:0000313" key="2">
    <source>
        <dbReference type="EMBL" id="STS87040.1"/>
    </source>
</evidence>
<organism evidence="2 3">
    <name type="scientific">Klebsiella variicola</name>
    <dbReference type="NCBI Taxonomy" id="244366"/>
    <lineage>
        <taxon>Bacteria</taxon>
        <taxon>Pseudomonadati</taxon>
        <taxon>Pseudomonadota</taxon>
        <taxon>Gammaproteobacteria</taxon>
        <taxon>Enterobacterales</taxon>
        <taxon>Enterobacteriaceae</taxon>
        <taxon>Klebsiella/Raoultella group</taxon>
        <taxon>Klebsiella</taxon>
        <taxon>Klebsiella pneumoniae complex</taxon>
    </lineage>
</organism>
<dbReference type="Gene3D" id="3.90.180.10">
    <property type="entry name" value="Medium-chain alcohol dehydrogenases, catalytic domain"/>
    <property type="match status" value="1"/>
</dbReference>
<dbReference type="PANTHER" id="PTHR43401">
    <property type="entry name" value="L-THREONINE 3-DEHYDROGENASE"/>
    <property type="match status" value="1"/>
</dbReference>